<dbReference type="EC" id="2.7.13.3" evidence="2"/>
<dbReference type="InterPro" id="IPR003661">
    <property type="entry name" value="HisK_dim/P_dom"/>
</dbReference>
<dbReference type="EMBL" id="CP000148">
    <property type="protein sequence ID" value="ABB32264.1"/>
    <property type="molecule type" value="Genomic_DNA"/>
</dbReference>
<reference evidence="5 6" key="1">
    <citation type="submission" date="2005-10" db="EMBL/GenBank/DDBJ databases">
        <title>Complete sequence of Geobacter metallireducens GS-15.</title>
        <authorList>
            <consortium name="US DOE Joint Genome Institute"/>
            <person name="Copeland A."/>
            <person name="Lucas S."/>
            <person name="Lapidus A."/>
            <person name="Barry K."/>
            <person name="Detter J.C."/>
            <person name="Glavina T."/>
            <person name="Hammon N."/>
            <person name="Israni S."/>
            <person name="Pitluck S."/>
            <person name="Di Bartolo G."/>
            <person name="Chain P."/>
            <person name="Schmutz J."/>
            <person name="Larimer F."/>
            <person name="Land M."/>
            <person name="Kyrpides N."/>
            <person name="Ivanova N."/>
            <person name="Richardson P."/>
        </authorList>
    </citation>
    <scope>NUCLEOTIDE SEQUENCE [LARGE SCALE GENOMIC DNA]</scope>
    <source>
        <strain evidence="6">ATCC 53774 / DSM 7210 / GS-15</strain>
    </source>
</reference>
<name>Q39U10_GEOMG</name>
<evidence type="ECO:0000313" key="5">
    <source>
        <dbReference type="EMBL" id="ABB32264.1"/>
    </source>
</evidence>
<dbReference type="CDD" id="cd00082">
    <property type="entry name" value="HisKA"/>
    <property type="match status" value="1"/>
</dbReference>
<evidence type="ECO:0000256" key="3">
    <source>
        <dbReference type="ARBA" id="ARBA00022553"/>
    </source>
</evidence>
<reference evidence="5 6" key="2">
    <citation type="journal article" date="2009" name="BMC Microbiol.">
        <title>The genome sequence of Geobacter metallireducens: features of metabolism, physiology and regulation common and dissimilar to Geobacter sulfurreducens.</title>
        <authorList>
            <person name="Aklujkar M."/>
            <person name="Krushkal J."/>
            <person name="DiBartolo G."/>
            <person name="Lapidus A."/>
            <person name="Land M.L."/>
            <person name="Lovley D.R."/>
        </authorList>
    </citation>
    <scope>NUCLEOTIDE SEQUENCE [LARGE SCALE GENOMIC DNA]</scope>
    <source>
        <strain evidence="6">ATCC 53774 / DSM 7210 / GS-15</strain>
    </source>
</reference>
<dbReference type="SMART" id="SM00388">
    <property type="entry name" value="HisKA"/>
    <property type="match status" value="1"/>
</dbReference>
<accession>Q39U10</accession>
<dbReference type="eggNOG" id="COG3852">
    <property type="taxonomic scope" value="Bacteria"/>
</dbReference>
<dbReference type="InterPro" id="IPR004358">
    <property type="entry name" value="Sig_transdc_His_kin-like_C"/>
</dbReference>
<dbReference type="PANTHER" id="PTHR43547">
    <property type="entry name" value="TWO-COMPONENT HISTIDINE KINASE"/>
    <property type="match status" value="1"/>
</dbReference>
<dbReference type="PROSITE" id="PS50109">
    <property type="entry name" value="HIS_KIN"/>
    <property type="match status" value="1"/>
</dbReference>
<dbReference type="Pfam" id="PF02518">
    <property type="entry name" value="HATPase_c"/>
    <property type="match status" value="1"/>
</dbReference>
<dbReference type="Pfam" id="PF00512">
    <property type="entry name" value="HisKA"/>
    <property type="match status" value="1"/>
</dbReference>
<sequence length="344" mass="37471">MVFYSFDVAPNLTLSSCDEAAEQIIGTPAALLAGKPYYEVFPRVLYQDRDAVAEVVQSGIPLLLRDYSVICILGRTLADIRLEPVLNQESAVGAVRVSVCASETCSRALELKGASTLIDIGKVSATLAHGVRNPLNAIKGAVVYLKHRYGSDETFVEFADIIDEEIAKLDGFITKFLSTSLLEMEKSRSDLHVLLEKVLKITSLQAQERDIRFVCDYGDVPFLEFDAFHLESAILNIVNNAIEAMGSGGTITFRTRLDTMADRRQVTLDISDSGPGIPEGAFHNLLLPPRGNTRDKGRGFGLFISREIIQYHGGSLEIINSKGNGATVRLSLPVESSHGETHAG</sequence>
<dbReference type="InterPro" id="IPR005467">
    <property type="entry name" value="His_kinase_dom"/>
</dbReference>
<evidence type="ECO:0000259" key="4">
    <source>
        <dbReference type="PROSITE" id="PS50109"/>
    </source>
</evidence>
<dbReference type="HOGENOM" id="CLU_805991_0_0_7"/>
<feature type="domain" description="Histidine kinase" evidence="4">
    <location>
        <begin position="126"/>
        <end position="336"/>
    </location>
</feature>
<evidence type="ECO:0000256" key="1">
    <source>
        <dbReference type="ARBA" id="ARBA00000085"/>
    </source>
</evidence>
<evidence type="ECO:0000313" key="6">
    <source>
        <dbReference type="Proteomes" id="UP000007073"/>
    </source>
</evidence>
<dbReference type="STRING" id="269799.Gmet_2035"/>
<dbReference type="GO" id="GO:0000155">
    <property type="term" value="F:phosphorelay sensor kinase activity"/>
    <property type="evidence" value="ECO:0007669"/>
    <property type="project" value="InterPro"/>
</dbReference>
<keyword evidence="5" id="KW-0418">Kinase</keyword>
<dbReference type="InterPro" id="IPR003594">
    <property type="entry name" value="HATPase_dom"/>
</dbReference>
<dbReference type="RefSeq" id="WP_004512916.1">
    <property type="nucleotide sequence ID" value="NC_007517.1"/>
</dbReference>
<dbReference type="InterPro" id="IPR036097">
    <property type="entry name" value="HisK_dim/P_sf"/>
</dbReference>
<comment type="catalytic activity">
    <reaction evidence="1">
        <text>ATP + protein L-histidine = ADP + protein N-phospho-L-histidine.</text>
        <dbReference type="EC" id="2.7.13.3"/>
    </reaction>
</comment>
<gene>
    <name evidence="5" type="ordered locus">Gmet_2035</name>
</gene>
<organism evidence="5 6">
    <name type="scientific">Geobacter metallireducens (strain ATCC 53774 / DSM 7210 / GS-15)</name>
    <dbReference type="NCBI Taxonomy" id="269799"/>
    <lineage>
        <taxon>Bacteria</taxon>
        <taxon>Pseudomonadati</taxon>
        <taxon>Thermodesulfobacteriota</taxon>
        <taxon>Desulfuromonadia</taxon>
        <taxon>Geobacterales</taxon>
        <taxon>Geobacteraceae</taxon>
        <taxon>Geobacter</taxon>
    </lineage>
</organism>
<dbReference type="KEGG" id="gme:Gmet_2035"/>
<dbReference type="SUPFAM" id="SSF47384">
    <property type="entry name" value="Homodimeric domain of signal transducing histidine kinase"/>
    <property type="match status" value="1"/>
</dbReference>
<protein>
    <recommendedName>
        <fullName evidence="2">histidine kinase</fullName>
        <ecNumber evidence="2">2.7.13.3</ecNumber>
    </recommendedName>
</protein>
<dbReference type="Gene3D" id="1.10.287.130">
    <property type="match status" value="1"/>
</dbReference>
<keyword evidence="5" id="KW-0808">Transferase</keyword>
<dbReference type="PRINTS" id="PR00344">
    <property type="entry name" value="BCTRLSENSOR"/>
</dbReference>
<dbReference type="PANTHER" id="PTHR43547:SF2">
    <property type="entry name" value="HYBRID SIGNAL TRANSDUCTION HISTIDINE KINASE C"/>
    <property type="match status" value="1"/>
</dbReference>
<evidence type="ECO:0000256" key="2">
    <source>
        <dbReference type="ARBA" id="ARBA00012438"/>
    </source>
</evidence>
<dbReference type="InterPro" id="IPR036890">
    <property type="entry name" value="HATPase_C_sf"/>
</dbReference>
<dbReference type="SMART" id="SM00387">
    <property type="entry name" value="HATPase_c"/>
    <property type="match status" value="1"/>
</dbReference>
<dbReference type="AlphaFoldDB" id="Q39U10"/>
<keyword evidence="3" id="KW-0597">Phosphoprotein</keyword>
<proteinExistence type="predicted"/>
<keyword evidence="6" id="KW-1185">Reference proteome</keyword>
<dbReference type="SUPFAM" id="SSF55874">
    <property type="entry name" value="ATPase domain of HSP90 chaperone/DNA topoisomerase II/histidine kinase"/>
    <property type="match status" value="1"/>
</dbReference>
<dbReference type="Proteomes" id="UP000007073">
    <property type="component" value="Chromosome"/>
</dbReference>
<dbReference type="Gene3D" id="3.30.565.10">
    <property type="entry name" value="Histidine kinase-like ATPase, C-terminal domain"/>
    <property type="match status" value="1"/>
</dbReference>